<evidence type="ECO:0000313" key="2">
    <source>
        <dbReference type="Proteomes" id="UP000310108"/>
    </source>
</evidence>
<accession>A0A4U6XGB9</accession>
<sequence>MMYNLDNRDPELGDLTKLYSNSDLKYTGEKYDVLDVKLTTFRENCENVGIEDDERHLATAFPTMLKGKASDFYYQRLCGKVSRDFTTLVFGAYPRMTDDSPRQ</sequence>
<protein>
    <submittedName>
        <fullName evidence="1">Uncharacterized protein</fullName>
    </submittedName>
</protein>
<dbReference type="Proteomes" id="UP000310108">
    <property type="component" value="Unassembled WGS sequence"/>
</dbReference>
<organism evidence="1 2">
    <name type="scientific">Colletotrichum tanaceti</name>
    <dbReference type="NCBI Taxonomy" id="1306861"/>
    <lineage>
        <taxon>Eukaryota</taxon>
        <taxon>Fungi</taxon>
        <taxon>Dikarya</taxon>
        <taxon>Ascomycota</taxon>
        <taxon>Pezizomycotina</taxon>
        <taxon>Sordariomycetes</taxon>
        <taxon>Hypocreomycetidae</taxon>
        <taxon>Glomerellales</taxon>
        <taxon>Glomerellaceae</taxon>
        <taxon>Colletotrichum</taxon>
        <taxon>Colletotrichum destructivum species complex</taxon>
    </lineage>
</organism>
<keyword evidence="2" id="KW-1185">Reference proteome</keyword>
<comment type="caution">
    <text evidence="1">The sequence shown here is derived from an EMBL/GenBank/DDBJ whole genome shotgun (WGS) entry which is preliminary data.</text>
</comment>
<dbReference type="EMBL" id="PJEX01000139">
    <property type="protein sequence ID" value="TKW54419.1"/>
    <property type="molecule type" value="Genomic_DNA"/>
</dbReference>
<gene>
    <name evidence="1" type="ORF">CTA1_12863</name>
</gene>
<dbReference type="STRING" id="1306861.A0A4U6XGB9"/>
<proteinExistence type="predicted"/>
<dbReference type="AlphaFoldDB" id="A0A4U6XGB9"/>
<reference evidence="1 2" key="1">
    <citation type="journal article" date="2019" name="PLoS ONE">
        <title>Comparative genome analysis indicates high evolutionary potential of pathogenicity genes in Colletotrichum tanaceti.</title>
        <authorList>
            <person name="Lelwala R.V."/>
            <person name="Korhonen P.K."/>
            <person name="Young N.D."/>
            <person name="Scott J.B."/>
            <person name="Ades P.A."/>
            <person name="Gasser R.B."/>
            <person name="Taylor P.W.J."/>
        </authorList>
    </citation>
    <scope>NUCLEOTIDE SEQUENCE [LARGE SCALE GENOMIC DNA]</scope>
    <source>
        <strain evidence="1">BRIP57314</strain>
    </source>
</reference>
<evidence type="ECO:0000313" key="1">
    <source>
        <dbReference type="EMBL" id="TKW54419.1"/>
    </source>
</evidence>
<name>A0A4U6XGB9_9PEZI</name>